<evidence type="ECO:0000313" key="2">
    <source>
        <dbReference type="Proteomes" id="UP000765509"/>
    </source>
</evidence>
<sequence length="159" mass="19188">MNPKYDIQSDIRLITENMDKINEGKLNMAKLSTPFSHTRSTVKPKEAITNPFMTYLCHQDHSRVLMKKAHQLKEWPTFTGEVEYEHISFNKKIDMLQEDDFIPYELITEILHSVFEKYAERWYYGIRQTNSKKKWSWCKNEIITKWANDAWRYKIENAF</sequence>
<evidence type="ECO:0000313" key="1">
    <source>
        <dbReference type="EMBL" id="MBW0495286.1"/>
    </source>
</evidence>
<comment type="caution">
    <text evidence="1">The sequence shown here is derived from an EMBL/GenBank/DDBJ whole genome shotgun (WGS) entry which is preliminary data.</text>
</comment>
<accession>A0A9Q3D1U5</accession>
<name>A0A9Q3D1U5_9BASI</name>
<organism evidence="1 2">
    <name type="scientific">Austropuccinia psidii MF-1</name>
    <dbReference type="NCBI Taxonomy" id="1389203"/>
    <lineage>
        <taxon>Eukaryota</taxon>
        <taxon>Fungi</taxon>
        <taxon>Dikarya</taxon>
        <taxon>Basidiomycota</taxon>
        <taxon>Pucciniomycotina</taxon>
        <taxon>Pucciniomycetes</taxon>
        <taxon>Pucciniales</taxon>
        <taxon>Sphaerophragmiaceae</taxon>
        <taxon>Austropuccinia</taxon>
    </lineage>
</organism>
<protein>
    <submittedName>
        <fullName evidence="1">Uncharacterized protein</fullName>
    </submittedName>
</protein>
<reference evidence="1" key="1">
    <citation type="submission" date="2021-03" db="EMBL/GenBank/DDBJ databases">
        <title>Draft genome sequence of rust myrtle Austropuccinia psidii MF-1, a brazilian biotype.</title>
        <authorList>
            <person name="Quecine M.C."/>
            <person name="Pachon D.M.R."/>
            <person name="Bonatelli M.L."/>
            <person name="Correr F.H."/>
            <person name="Franceschini L.M."/>
            <person name="Leite T.F."/>
            <person name="Margarido G.R.A."/>
            <person name="Almeida C.A."/>
            <person name="Ferrarezi J.A."/>
            <person name="Labate C.A."/>
        </authorList>
    </citation>
    <scope>NUCLEOTIDE SEQUENCE</scope>
    <source>
        <strain evidence="1">MF-1</strain>
    </source>
</reference>
<gene>
    <name evidence="1" type="ORF">O181_035001</name>
</gene>
<dbReference type="AlphaFoldDB" id="A0A9Q3D1U5"/>
<proteinExistence type="predicted"/>
<dbReference type="Proteomes" id="UP000765509">
    <property type="component" value="Unassembled WGS sequence"/>
</dbReference>
<dbReference type="EMBL" id="AVOT02013013">
    <property type="protein sequence ID" value="MBW0495286.1"/>
    <property type="molecule type" value="Genomic_DNA"/>
</dbReference>
<keyword evidence="2" id="KW-1185">Reference proteome</keyword>